<dbReference type="InterPro" id="IPR012978">
    <property type="entry name" value="HEAT_RRP12"/>
</dbReference>
<feature type="compositionally biased region" description="Basic and acidic residues" evidence="4">
    <location>
        <begin position="1209"/>
        <end position="1230"/>
    </location>
</feature>
<dbReference type="InterPro" id="IPR057860">
    <property type="entry name" value="HEAT_RRP12_N"/>
</dbReference>
<comment type="similarity">
    <text evidence="2">Belongs to the RRP12 family.</text>
</comment>
<proteinExistence type="inferred from homology"/>
<dbReference type="InterPro" id="IPR052087">
    <property type="entry name" value="RRP12"/>
</dbReference>
<evidence type="ECO:0000313" key="8">
    <source>
        <dbReference type="Proteomes" id="UP000029665"/>
    </source>
</evidence>
<protein>
    <submittedName>
        <fullName evidence="7">Uncharacterized protein</fullName>
    </submittedName>
</protein>
<dbReference type="EMBL" id="CCBP010000113">
    <property type="protein sequence ID" value="CDO72515.1"/>
    <property type="molecule type" value="Genomic_DNA"/>
</dbReference>
<evidence type="ECO:0000256" key="3">
    <source>
        <dbReference type="ARBA" id="ARBA00023242"/>
    </source>
</evidence>
<sequence length="1259" mass="137430">MADNVESVLSKIRPHTSSALAHQKAPATLLRAIEATFREQNTEPSATAYFAALLTTLDGALQSSRASGPAMGEGDVIPAVLYLLAAVASFVPHPVIRTNLSTLLSLTSPLFLTLQQHAPPLRSQITLYGAVLLALDKVQLDTQGLRQAFMTIVQLTLDPRPKVRKKAAEVIKDVLSAPPLPLAKHPYAEKVAEWVKAALAEISAGGLPKFKGKKADTEGSEAAIHLLTFLRPVLPTLPADSLSSITSSLLILPRLGNPYLSQSAYSILSDLLTLSMDDPTVDLQSHMSELLKVILSSPPIKTDAALNSAWANVLGNTMLAYHHTNAEECATHLTKVWKALWSLLESPDGITRKSAAQALSSLCKCFTPATIKAAVKEKDSAEPKNPIRKIIMQTTAALDSLAYARAIPEVLLVISSLIENLRFRNGSRKTTTAAEQLLLPLITKIADFRIQKTFEHKEAVDATLSTAMKILGPQVILRALPLNLETVDRQAGREPRAFLLPLLAQPHPSPLAHFVSYFVPLTERMFDLQTTAETEGRHSEAKVWSVLVEQIWMGLPGYCWGTIDLKESLTQQFSQLLSQLLYNQPNLRPAVLRALKVMVDSNVALASGDPDKIAKLPLTVRADPISEEEAQANVAFLRTQAESWLAVLFNVFTSAGRDNQHVVGDVISAWIAIAYPKEVTQAYKKLVALFKQNLAKAQNFHQPNKNQASDSMTVVTQDLLLLILPYLSSEDATELFQLYLRTDVLESRDNGVQKRGYKTLARLVESGKVQIDAAAVFKKLEGLVDGLAAAAKKDRFHLLTALVQLIPPESLHLIPSIIPEAVLGTKEPSEKARNAAFDLIVAMGKKTAAGGVVKRNMVEGMDEDGAGEATASIEEYLTMIAGGLAGATPHMISATVTAIARLVFEFRESISSQMQSEIFTTLLVFLGSANREIVKSVLGFIKLAIHTMPADLLRPHLKDLVPALLRWSHDHKNHFKAKVRHIFERMIRRFGWEDVYGCAQEEEARKVLVNIKKRKDRAKRKRANAGAEEDEDDQPKAKPVAGDAFEDVLYGSESELDDSDDEDAHAQNVASKRKGKDTGARLRVDDDEPMDLLSGAASKVTTANANRRKKPGQDAARFKMDEETGKMVIDESSDEEAGADGAAAGEEDVAGNAYLESVTSVDGFRRGPNGQVKFNKDTKKRRREAAEDEDVEMADGEAGQKPGKKSKKKAEPKFGHEFKAKKAGGDVKKNGMDPYAYMPLSQAAKKQNRGGRIGIAGKR</sequence>
<evidence type="ECO:0000256" key="1">
    <source>
        <dbReference type="ARBA" id="ARBA00004123"/>
    </source>
</evidence>
<reference evidence="7" key="1">
    <citation type="submission" date="2014-01" db="EMBL/GenBank/DDBJ databases">
        <title>The genome of the white-rot fungus Pycnoporus cinnabarinus: a basidiomycete model with a versatile arsenal for lignocellulosic biomass breakdown.</title>
        <authorList>
            <person name="Levasseur A."/>
            <person name="Lomascolo A."/>
            <person name="Ruiz-Duenas F.J."/>
            <person name="Uzan E."/>
            <person name="Piumi F."/>
            <person name="Kues U."/>
            <person name="Ram A.F.J."/>
            <person name="Murat C."/>
            <person name="Haon M."/>
            <person name="Benoit I."/>
            <person name="Arfi Y."/>
            <person name="Chevret D."/>
            <person name="Drula E."/>
            <person name="Kwon M.J."/>
            <person name="Gouret P."/>
            <person name="Lesage-Meessen L."/>
            <person name="Lombard V."/>
            <person name="Mariette J."/>
            <person name="Noirot C."/>
            <person name="Park J."/>
            <person name="Patyshakuliyeva A."/>
            <person name="Wieneger R.A.B."/>
            <person name="Wosten H.A.B."/>
            <person name="Martin F."/>
            <person name="Coutinho P.M."/>
            <person name="de Vries R."/>
            <person name="Martinez A.T."/>
            <person name="Klopp C."/>
            <person name="Pontarotti P."/>
            <person name="Henrissat B."/>
            <person name="Record E."/>
        </authorList>
    </citation>
    <scope>NUCLEOTIDE SEQUENCE [LARGE SCALE GENOMIC DNA]</scope>
    <source>
        <strain evidence="7">BRFM137</strain>
    </source>
</reference>
<feature type="region of interest" description="Disordered" evidence="4">
    <location>
        <begin position="1018"/>
        <end position="1042"/>
    </location>
</feature>
<dbReference type="Pfam" id="PF08161">
    <property type="entry name" value="RRP12_HEAT"/>
    <property type="match status" value="1"/>
</dbReference>
<comment type="caution">
    <text evidence="7">The sequence shown here is derived from an EMBL/GenBank/DDBJ whole genome shotgun (WGS) entry which is preliminary data.</text>
</comment>
<feature type="compositionally biased region" description="Acidic residues" evidence="4">
    <location>
        <begin position="1054"/>
        <end position="1063"/>
    </location>
</feature>
<dbReference type="Gene3D" id="1.25.10.10">
    <property type="entry name" value="Leucine-rich Repeat Variant"/>
    <property type="match status" value="2"/>
</dbReference>
<keyword evidence="3" id="KW-0539">Nucleus</keyword>
<dbReference type="Proteomes" id="UP000029665">
    <property type="component" value="Unassembled WGS sequence"/>
</dbReference>
<name>A0A060SDR5_PYCCI</name>
<dbReference type="STRING" id="5643.A0A060SDR5"/>
<dbReference type="PANTHER" id="PTHR48287">
    <property type="entry name" value="ARM REPEAT SUPERFAMILY PROTEIN"/>
    <property type="match status" value="1"/>
</dbReference>
<feature type="region of interest" description="Disordered" evidence="4">
    <location>
        <begin position="1054"/>
        <end position="1230"/>
    </location>
</feature>
<dbReference type="OrthoDB" id="2192888at2759"/>
<dbReference type="Pfam" id="PF25772">
    <property type="entry name" value="HEAT_RRP12_N"/>
    <property type="match status" value="1"/>
</dbReference>
<feature type="domain" description="RRP12 N-terminal HEAT" evidence="6">
    <location>
        <begin position="15"/>
        <end position="274"/>
    </location>
</feature>
<evidence type="ECO:0000256" key="4">
    <source>
        <dbReference type="SAM" id="MobiDB-lite"/>
    </source>
</evidence>
<dbReference type="GO" id="GO:0005634">
    <property type="term" value="C:nucleus"/>
    <property type="evidence" value="ECO:0007669"/>
    <property type="project" value="UniProtKB-SubCell"/>
</dbReference>
<feature type="compositionally biased region" description="Acidic residues" evidence="4">
    <location>
        <begin position="1186"/>
        <end position="1195"/>
    </location>
</feature>
<evidence type="ECO:0000259" key="6">
    <source>
        <dbReference type="Pfam" id="PF25772"/>
    </source>
</evidence>
<evidence type="ECO:0000259" key="5">
    <source>
        <dbReference type="Pfam" id="PF08161"/>
    </source>
</evidence>
<feature type="compositionally biased region" description="Basic and acidic residues" evidence="4">
    <location>
        <begin position="1116"/>
        <end position="1129"/>
    </location>
</feature>
<accession>A0A060SDR5</accession>
<dbReference type="InterPro" id="IPR016024">
    <property type="entry name" value="ARM-type_fold"/>
</dbReference>
<dbReference type="InterPro" id="IPR011989">
    <property type="entry name" value="ARM-like"/>
</dbReference>
<dbReference type="AlphaFoldDB" id="A0A060SDR5"/>
<comment type="subcellular location">
    <subcellularLocation>
        <location evidence="1">Nucleus</location>
    </subcellularLocation>
</comment>
<dbReference type="PANTHER" id="PTHR48287:SF1">
    <property type="entry name" value="ARM REPEAT SUPERFAMILY PROTEIN"/>
    <property type="match status" value="1"/>
</dbReference>
<evidence type="ECO:0000256" key="2">
    <source>
        <dbReference type="ARBA" id="ARBA00007690"/>
    </source>
</evidence>
<keyword evidence="8" id="KW-1185">Reference proteome</keyword>
<organism evidence="7 8">
    <name type="scientific">Pycnoporus cinnabarinus</name>
    <name type="common">Cinnabar-red polypore</name>
    <name type="synonym">Trametes cinnabarina</name>
    <dbReference type="NCBI Taxonomy" id="5643"/>
    <lineage>
        <taxon>Eukaryota</taxon>
        <taxon>Fungi</taxon>
        <taxon>Dikarya</taxon>
        <taxon>Basidiomycota</taxon>
        <taxon>Agaricomycotina</taxon>
        <taxon>Agaricomycetes</taxon>
        <taxon>Polyporales</taxon>
        <taxon>Polyporaceae</taxon>
        <taxon>Trametes</taxon>
    </lineage>
</organism>
<feature type="domain" description="RRP12 HEAT" evidence="5">
    <location>
        <begin position="350"/>
        <end position="654"/>
    </location>
</feature>
<evidence type="ECO:0000313" key="7">
    <source>
        <dbReference type="EMBL" id="CDO72515.1"/>
    </source>
</evidence>
<dbReference type="HOGENOM" id="CLU_003753_1_0_1"/>
<gene>
    <name evidence="7" type="ORF">BN946_scf184980.g56</name>
</gene>
<dbReference type="OMA" id="PDQMKHR"/>
<dbReference type="SUPFAM" id="SSF48371">
    <property type="entry name" value="ARM repeat"/>
    <property type="match status" value="1"/>
</dbReference>